<evidence type="ECO:0000313" key="4">
    <source>
        <dbReference type="EMBL" id="MBB4963524.1"/>
    </source>
</evidence>
<dbReference type="SUPFAM" id="SSF52540">
    <property type="entry name" value="P-loop containing nucleoside triphosphate hydrolases"/>
    <property type="match status" value="1"/>
</dbReference>
<dbReference type="SUPFAM" id="SSF48452">
    <property type="entry name" value="TPR-like"/>
    <property type="match status" value="2"/>
</dbReference>
<dbReference type="InterPro" id="IPR041664">
    <property type="entry name" value="AAA_16"/>
</dbReference>
<dbReference type="EMBL" id="JACHJS010000001">
    <property type="protein sequence ID" value="MBB4963524.1"/>
    <property type="molecule type" value="Genomic_DNA"/>
</dbReference>
<organism evidence="4 5">
    <name type="scientific">Saccharothrix violaceirubra</name>
    <dbReference type="NCBI Taxonomy" id="413306"/>
    <lineage>
        <taxon>Bacteria</taxon>
        <taxon>Bacillati</taxon>
        <taxon>Actinomycetota</taxon>
        <taxon>Actinomycetes</taxon>
        <taxon>Pseudonocardiales</taxon>
        <taxon>Pseudonocardiaceae</taxon>
        <taxon>Saccharothrix</taxon>
    </lineage>
</organism>
<dbReference type="PANTHER" id="PTHR47691">
    <property type="entry name" value="REGULATOR-RELATED"/>
    <property type="match status" value="1"/>
</dbReference>
<feature type="region of interest" description="Disordered" evidence="1">
    <location>
        <begin position="260"/>
        <end position="281"/>
    </location>
</feature>
<evidence type="ECO:0000259" key="3">
    <source>
        <dbReference type="Pfam" id="PF13191"/>
    </source>
</evidence>
<dbReference type="Gene3D" id="1.25.40.10">
    <property type="entry name" value="Tetratricopeptide repeat domain"/>
    <property type="match status" value="1"/>
</dbReference>
<comment type="caution">
    <text evidence="4">The sequence shown here is derived from an EMBL/GenBank/DDBJ whole genome shotgun (WGS) entry which is preliminary data.</text>
</comment>
<evidence type="ECO:0000259" key="2">
    <source>
        <dbReference type="Pfam" id="PF12770"/>
    </source>
</evidence>
<dbReference type="InterPro" id="IPR011990">
    <property type="entry name" value="TPR-like_helical_dom_sf"/>
</dbReference>
<dbReference type="Pfam" id="PF13424">
    <property type="entry name" value="TPR_12"/>
    <property type="match status" value="2"/>
</dbReference>
<dbReference type="Proteomes" id="UP000542674">
    <property type="component" value="Unassembled WGS sequence"/>
</dbReference>
<keyword evidence="5" id="KW-1185">Reference proteome</keyword>
<dbReference type="RefSeq" id="WP_184666289.1">
    <property type="nucleotide sequence ID" value="NZ_BAABAI010000008.1"/>
</dbReference>
<accession>A0A7W7SZ38</accession>
<dbReference type="AlphaFoldDB" id="A0A7W7SZ38"/>
<dbReference type="Gene3D" id="3.40.50.300">
    <property type="entry name" value="P-loop containing nucleotide triphosphate hydrolases"/>
    <property type="match status" value="1"/>
</dbReference>
<dbReference type="PANTHER" id="PTHR47691:SF3">
    <property type="entry name" value="HTH-TYPE TRANSCRIPTIONAL REGULATOR RV0890C-RELATED"/>
    <property type="match status" value="1"/>
</dbReference>
<proteinExistence type="predicted"/>
<gene>
    <name evidence="4" type="ORF">F4559_000883</name>
</gene>
<dbReference type="InterPro" id="IPR027417">
    <property type="entry name" value="P-loop_NTPase"/>
</dbReference>
<dbReference type="InterPro" id="IPR024983">
    <property type="entry name" value="CHAT_dom"/>
</dbReference>
<name>A0A7W7SZ38_9PSEU</name>
<feature type="domain" description="CHAT" evidence="2">
    <location>
        <begin position="100"/>
        <end position="346"/>
    </location>
</feature>
<dbReference type="Pfam" id="PF12770">
    <property type="entry name" value="CHAT"/>
    <property type="match status" value="1"/>
</dbReference>
<dbReference type="Pfam" id="PF13191">
    <property type="entry name" value="AAA_16"/>
    <property type="match status" value="1"/>
</dbReference>
<evidence type="ECO:0000256" key="1">
    <source>
        <dbReference type="SAM" id="MobiDB-lite"/>
    </source>
</evidence>
<protein>
    <submittedName>
        <fullName evidence="4">Tetratricopeptide (TPR) repeat protein</fullName>
    </submittedName>
</protein>
<feature type="domain" description="Orc1-like AAA ATPase" evidence="3">
    <location>
        <begin position="401"/>
        <end position="526"/>
    </location>
</feature>
<reference evidence="4 5" key="1">
    <citation type="submission" date="2020-08" db="EMBL/GenBank/DDBJ databases">
        <title>Sequencing the genomes of 1000 actinobacteria strains.</title>
        <authorList>
            <person name="Klenk H.-P."/>
        </authorList>
    </citation>
    <scope>NUCLEOTIDE SEQUENCE [LARGE SCALE GENOMIC DNA]</scope>
    <source>
        <strain evidence="4 5">DSM 45084</strain>
    </source>
</reference>
<evidence type="ECO:0000313" key="5">
    <source>
        <dbReference type="Proteomes" id="UP000542674"/>
    </source>
</evidence>
<sequence>MTGLIVDGSGFELVLGDERIGPLRALESTDTEFLEQLTAQYVRAVHANSDSVLLELGRKLFSWLDGQQGQLRTWLERATAPEVLEVRGPQWPSHTAWAVLRAPFELLAWPDGSFLAGEGLTRFCVARRLGSPLQPATPDGFRLGLAFMASSPMGQHELDFEAEETAILDAVGDARVDLLVEDTGDPEQLGERLSDAGLPVVHLSCHGLNAWPGKGGEPVLLMEDSTGGPRPTTASELVGHLPKDTRLVFVSACLTATGADDSTRLPAGTERKGGPGPGGRPELLAHSLSTSLVSAGVPAVIGWDGSVNDRAATKFAEHLYRALTNRTDLAVAVGDARRALLDSDDPVVRADWHMARLWLGQAGGGQVVAGRRKRSMVSAVHGTKRFLDQKSQVPVAKAQMFVGRRDELRRALRALRDGEHAGVLLQGQGRLGKSSLAARIVDRTAGDYAVAVVFGDYGASAILNAIRDAVRTDQKARELIDAGIARVRDRPEAIGEVLIDLLSGPCAQAGDGHKPLLLVIDDLEQILASNAAGPHRVVPEHALVLAAVLRAFEPAETDSRLLLTSRFVFTLDGAENTLERIQLRPLSTVAQRKLHRRHQALAPADRQDKRADLAQRAVTASRGNPGLQDLICLRLVYNDQVPLSRAEAAVSQMEDYLRQGDLPSDGEVREFLENLALDALLDEAGTPARALLRAVTLFDLPVPEPVVEILADHVGGTPTRLRDLGLLEPYPDPHGTGGTALAANPLAAGRIPPLSTAERSTLAAITVEVLLAAWTPDTESQGRTTEQDLQLTRLSLAADNPSVTATCAAGAVTHLRAGVAAEASTLGHDAISLLDRHHRSVPVLLLRVTADAALTSGDGTLGHALLDRAVRQTATENHEDPLERARVLAERARRILTTGDLRQAEQLIHQAHALFTAKESDGEAAAATGVLGDILFQRGDYDEALRIRRDIELPVYERLGDTHATAVTWGQIGDILFRRGDYDEALRIRRDIELPVYERLGDTHATAVTWGQIGDIAERRGDYDEALRIRREVQLPVYERLGDTHATAVTWGQIGDILFQRGDYDEALRIRRDIELPVYERLGDTHATAVTWGQIGDILFRRGDYDEATRLQLKRLEVHTRLGDLDGIAGANWDLARLNLSQQDHESAAPRLIESYSINRRLQRAEGIAVVGTTLAQLLAAAGETVQARQIADESLQAATKIENQALVEQLNSLIDRLDQGNEHE</sequence>